<name>A0A7S8EBX5_9CHLR</name>
<dbReference type="RefSeq" id="WP_195172171.1">
    <property type="nucleotide sequence ID" value="NZ_CP062983.1"/>
</dbReference>
<keyword evidence="2" id="KW-1185">Reference proteome</keyword>
<accession>A0A7S8EBX5</accession>
<evidence type="ECO:0000313" key="2">
    <source>
        <dbReference type="Proteomes" id="UP000594468"/>
    </source>
</evidence>
<dbReference type="AlphaFoldDB" id="A0A7S8EBX5"/>
<dbReference type="KEGG" id="pmet:G4Y79_06960"/>
<dbReference type="Proteomes" id="UP000594468">
    <property type="component" value="Chromosome"/>
</dbReference>
<sequence length="195" mass="20998">MQAPKRLSVKLFAENPEVAPVADLVPVFQHWIQLKAVAGLLIDVADYKHVHHGPGVILIGHEADYAYDLSTGRPGIQYTIKRTQLPSLTDAINLALTRALDAARILQTEEGLNGLRIGADEIEITIADRLGFPNEPDVVAQVIDVIKVIAVQAYGDAASIAVADGDERDPIRVTLKSEGPTLLETVQDNIPATVS</sequence>
<evidence type="ECO:0000313" key="1">
    <source>
        <dbReference type="EMBL" id="QPC84107.1"/>
    </source>
</evidence>
<protein>
    <submittedName>
        <fullName evidence="1">Uncharacterized protein</fullName>
    </submittedName>
</protein>
<reference evidence="1 2" key="1">
    <citation type="submission" date="2020-02" db="EMBL/GenBank/DDBJ databases">
        <authorList>
            <person name="Zheng R.K."/>
            <person name="Sun C.M."/>
        </authorList>
    </citation>
    <scope>NUCLEOTIDE SEQUENCE [LARGE SCALE GENOMIC DNA]</scope>
    <source>
        <strain evidence="2">rifampicinis</strain>
    </source>
</reference>
<proteinExistence type="predicted"/>
<organism evidence="1 2">
    <name type="scientific">Phototrophicus methaneseepsis</name>
    <dbReference type="NCBI Taxonomy" id="2710758"/>
    <lineage>
        <taxon>Bacteria</taxon>
        <taxon>Bacillati</taxon>
        <taxon>Chloroflexota</taxon>
        <taxon>Candidatus Thermofontia</taxon>
        <taxon>Phototrophicales</taxon>
        <taxon>Phototrophicaceae</taxon>
        <taxon>Phototrophicus</taxon>
    </lineage>
</organism>
<dbReference type="EMBL" id="CP062983">
    <property type="protein sequence ID" value="QPC84107.1"/>
    <property type="molecule type" value="Genomic_DNA"/>
</dbReference>
<gene>
    <name evidence="1" type="ORF">G4Y79_06960</name>
</gene>